<dbReference type="PROSITE" id="PS50005">
    <property type="entry name" value="TPR"/>
    <property type="match status" value="2"/>
</dbReference>
<dbReference type="AlphaFoldDB" id="A0A3B1CGY3"/>
<evidence type="ECO:0008006" key="5">
    <source>
        <dbReference type="Google" id="ProtNLM"/>
    </source>
</evidence>
<dbReference type="InterPro" id="IPR011990">
    <property type="entry name" value="TPR-like_helical_dom_sf"/>
</dbReference>
<dbReference type="SMART" id="SM00028">
    <property type="entry name" value="TPR"/>
    <property type="match status" value="3"/>
</dbReference>
<accession>A0A3B1CGY3</accession>
<dbReference type="Gene3D" id="1.25.40.10">
    <property type="entry name" value="Tetratricopeptide repeat domain"/>
    <property type="match status" value="1"/>
</dbReference>
<evidence type="ECO:0000256" key="2">
    <source>
        <dbReference type="ARBA" id="ARBA00022803"/>
    </source>
</evidence>
<feature type="transmembrane region" description="Helical" evidence="3">
    <location>
        <begin position="575"/>
        <end position="597"/>
    </location>
</feature>
<feature type="transmembrane region" description="Helical" evidence="3">
    <location>
        <begin position="250"/>
        <end position="270"/>
    </location>
</feature>
<keyword evidence="3" id="KW-0472">Membrane</keyword>
<sequence length="636" mass="71227">MAHYINIVRIAVFALFLFSTQAYGQGVVEEGRFSSVSLLELADFANNADLGKAFDKWFLAIKSGSKLEAFNESNRILGIMRQLGTRNLFDVADLCVAVGMTELKKGSYDSAILAGEDAVKFAPDHPAPYFFLAKALFSKDKANIKGVVTSLASGLKVMFSDMVIRNTATSHLARFAFLAVLLTFLFIFIVLFTSHYHALMADIAMLFPVKPEGFLKILLGALVTMAPLAIGGWLIFLLSIPLFLWPYLRFGGRAVVGFFALFVFLTPHAFSYMSKGVFWTNGDAYRAVYLLSKNTWDYETKRIIERENLNHPNNKTLTFAIGYLNMLKGDKGAAIGAYDAILKKWPKDTRAMVNKGNVYFMAKDYNKAVEVYEKAIKTDPQLVEAHFNLSNTYVALFKTKDAEREYKRALSIDRDKTAMFVEQTGANPDKKVIDFMITGKELAGLETKLGKNTEEAFKALWGVYLGDLSQKTYKVISLVFLGLIAIAGIFWRNRISHRTCASCGITFRPPIYLDSDFPKCNQCVAAQSVKGAVSTTRKDKKLKDIREYLSRRNSVANLLDRVYPGIGRVCFQEHFSGFIFAFIASLAIVYGVSTIGIELLTHGNSIKEVANAHVFFLGFVAFYWLLMNTVLKKDFY</sequence>
<gene>
    <name evidence="4" type="ORF">MNBD_NITROSPINAE01-1085</name>
</gene>
<keyword evidence="3" id="KW-0812">Transmembrane</keyword>
<protein>
    <recommendedName>
        <fullName evidence="5">Tetratricopeptide repeat protein</fullName>
    </recommendedName>
</protein>
<keyword evidence="3" id="KW-1133">Transmembrane helix</keyword>
<dbReference type="PROSITE" id="PS50293">
    <property type="entry name" value="TPR_REGION"/>
    <property type="match status" value="1"/>
</dbReference>
<evidence type="ECO:0000313" key="4">
    <source>
        <dbReference type="EMBL" id="VAX18035.1"/>
    </source>
</evidence>
<dbReference type="SUPFAM" id="SSF48452">
    <property type="entry name" value="TPR-like"/>
    <property type="match status" value="1"/>
</dbReference>
<keyword evidence="1" id="KW-0677">Repeat</keyword>
<feature type="transmembrane region" description="Helical" evidence="3">
    <location>
        <begin position="175"/>
        <end position="196"/>
    </location>
</feature>
<dbReference type="PANTHER" id="PTHR44943:SF8">
    <property type="entry name" value="TPR REPEAT-CONTAINING PROTEIN MJ0263"/>
    <property type="match status" value="1"/>
</dbReference>
<feature type="transmembrane region" description="Helical" evidence="3">
    <location>
        <begin position="473"/>
        <end position="491"/>
    </location>
</feature>
<dbReference type="InterPro" id="IPR019734">
    <property type="entry name" value="TPR_rpt"/>
</dbReference>
<dbReference type="InterPro" id="IPR051685">
    <property type="entry name" value="Ycf3/AcsC/BcsC/TPR_MFPF"/>
</dbReference>
<dbReference type="EMBL" id="UOGC01000062">
    <property type="protein sequence ID" value="VAX18035.1"/>
    <property type="molecule type" value="Genomic_DNA"/>
</dbReference>
<name>A0A3B1CGY3_9ZZZZ</name>
<feature type="transmembrane region" description="Helical" evidence="3">
    <location>
        <begin position="217"/>
        <end position="244"/>
    </location>
</feature>
<proteinExistence type="predicted"/>
<dbReference type="PANTHER" id="PTHR44943">
    <property type="entry name" value="CELLULOSE SYNTHASE OPERON PROTEIN C"/>
    <property type="match status" value="1"/>
</dbReference>
<keyword evidence="2" id="KW-0802">TPR repeat</keyword>
<organism evidence="4">
    <name type="scientific">hydrothermal vent metagenome</name>
    <dbReference type="NCBI Taxonomy" id="652676"/>
    <lineage>
        <taxon>unclassified sequences</taxon>
        <taxon>metagenomes</taxon>
        <taxon>ecological metagenomes</taxon>
    </lineage>
</organism>
<evidence type="ECO:0000256" key="3">
    <source>
        <dbReference type="SAM" id="Phobius"/>
    </source>
</evidence>
<dbReference type="Pfam" id="PF13414">
    <property type="entry name" value="TPR_11"/>
    <property type="match status" value="1"/>
</dbReference>
<evidence type="ECO:0000256" key="1">
    <source>
        <dbReference type="ARBA" id="ARBA00022737"/>
    </source>
</evidence>
<feature type="transmembrane region" description="Helical" evidence="3">
    <location>
        <begin position="609"/>
        <end position="626"/>
    </location>
</feature>
<reference evidence="4" key="1">
    <citation type="submission" date="2018-06" db="EMBL/GenBank/DDBJ databases">
        <authorList>
            <person name="Zhirakovskaya E."/>
        </authorList>
    </citation>
    <scope>NUCLEOTIDE SEQUENCE</scope>
</reference>